<evidence type="ECO:0000256" key="5">
    <source>
        <dbReference type="ARBA" id="ARBA00022692"/>
    </source>
</evidence>
<keyword evidence="4 10" id="KW-0633">Potassium transport</keyword>
<feature type="transmembrane region" description="Helical" evidence="12">
    <location>
        <begin position="70"/>
        <end position="91"/>
    </location>
</feature>
<feature type="transmembrane region" description="Helical" evidence="12">
    <location>
        <begin position="40"/>
        <end position="58"/>
    </location>
</feature>
<gene>
    <name evidence="13" type="ORF">DRB17_11120</name>
</gene>
<dbReference type="InterPro" id="IPR004772">
    <property type="entry name" value="TrkH"/>
</dbReference>
<evidence type="ECO:0000256" key="9">
    <source>
        <dbReference type="ARBA" id="ARBA00023136"/>
    </source>
</evidence>
<dbReference type="EMBL" id="QPMH01000009">
    <property type="protein sequence ID" value="RDD61739.1"/>
    <property type="molecule type" value="Genomic_DNA"/>
</dbReference>
<evidence type="ECO:0000256" key="10">
    <source>
        <dbReference type="PIRNR" id="PIRNR006247"/>
    </source>
</evidence>
<keyword evidence="7 12" id="KW-1133">Transmembrane helix</keyword>
<evidence type="ECO:0000256" key="2">
    <source>
        <dbReference type="ARBA" id="ARBA00022448"/>
    </source>
</evidence>
<feature type="binding site" evidence="11">
    <location>
        <position position="431"/>
    </location>
    <ligand>
        <name>K(+)</name>
        <dbReference type="ChEBI" id="CHEBI:29103"/>
    </ligand>
</feature>
<feature type="transmembrane region" description="Helical" evidence="12">
    <location>
        <begin position="273"/>
        <end position="291"/>
    </location>
</feature>
<dbReference type="GO" id="GO:0015379">
    <property type="term" value="F:potassium:chloride symporter activity"/>
    <property type="evidence" value="ECO:0007669"/>
    <property type="project" value="InterPro"/>
</dbReference>
<feature type="transmembrane region" description="Helical" evidence="12">
    <location>
        <begin position="235"/>
        <end position="253"/>
    </location>
</feature>
<accession>A0A369T8T1</accession>
<keyword evidence="5 12" id="KW-0812">Transmembrane</keyword>
<comment type="similarity">
    <text evidence="10">Belongs to the TrkH potassium transport family.</text>
</comment>
<evidence type="ECO:0000256" key="7">
    <source>
        <dbReference type="ARBA" id="ARBA00022989"/>
    </source>
</evidence>
<comment type="subcellular location">
    <subcellularLocation>
        <location evidence="10">Cell inner membrane</location>
        <topology evidence="10">Multi-pass membrane protein</topology>
    </subcellularLocation>
    <subcellularLocation>
        <location evidence="1">Cell membrane</location>
        <topology evidence="1">Multi-pass membrane protein</topology>
    </subcellularLocation>
</comment>
<evidence type="ECO:0000256" key="8">
    <source>
        <dbReference type="ARBA" id="ARBA00023065"/>
    </source>
</evidence>
<keyword evidence="6 10" id="KW-0630">Potassium</keyword>
<dbReference type="PANTHER" id="PTHR32024">
    <property type="entry name" value="TRK SYSTEM POTASSIUM UPTAKE PROTEIN TRKG-RELATED"/>
    <property type="match status" value="1"/>
</dbReference>
<evidence type="ECO:0000256" key="4">
    <source>
        <dbReference type="ARBA" id="ARBA00022538"/>
    </source>
</evidence>
<dbReference type="GO" id="GO:0046872">
    <property type="term" value="F:metal ion binding"/>
    <property type="evidence" value="ECO:0007669"/>
    <property type="project" value="UniProtKB-KW"/>
</dbReference>
<dbReference type="PIRSF" id="PIRSF006247">
    <property type="entry name" value="TrkH"/>
    <property type="match status" value="1"/>
</dbReference>
<comment type="function">
    <text evidence="10">Low-affinity potassium transport system. Interacts with Trk system potassium uptake protein TrkA.</text>
</comment>
<keyword evidence="11" id="KW-0479">Metal-binding</keyword>
<feature type="transmembrane region" description="Helical" evidence="12">
    <location>
        <begin position="455"/>
        <end position="480"/>
    </location>
</feature>
<dbReference type="PANTHER" id="PTHR32024:SF3">
    <property type="entry name" value="TRK SYSTEM POTASSIUM UPTAKE PROTEIN"/>
    <property type="match status" value="1"/>
</dbReference>
<keyword evidence="10" id="KW-0997">Cell inner membrane</keyword>
<keyword evidence="3 10" id="KW-1003">Cell membrane</keyword>
<comment type="caution">
    <text evidence="13">The sequence shown here is derived from an EMBL/GenBank/DDBJ whole genome shotgun (WGS) entry which is preliminary data.</text>
</comment>
<feature type="transmembrane region" description="Helical" evidence="12">
    <location>
        <begin position="322"/>
        <end position="344"/>
    </location>
</feature>
<feature type="binding site" evidence="11">
    <location>
        <position position="315"/>
    </location>
    <ligand>
        <name>K(+)</name>
        <dbReference type="ChEBI" id="CHEBI:29103"/>
    </ligand>
</feature>
<name>A0A369T8T1_9PROT</name>
<feature type="binding site" evidence="11">
    <location>
        <position position="111"/>
    </location>
    <ligand>
        <name>K(+)</name>
        <dbReference type="ChEBI" id="CHEBI:29103"/>
    </ligand>
</feature>
<feature type="binding site" evidence="11">
    <location>
        <position position="432"/>
    </location>
    <ligand>
        <name>K(+)</name>
        <dbReference type="ChEBI" id="CHEBI:29103"/>
    </ligand>
</feature>
<evidence type="ECO:0000256" key="3">
    <source>
        <dbReference type="ARBA" id="ARBA00022475"/>
    </source>
</evidence>
<dbReference type="AlphaFoldDB" id="A0A369T8T1"/>
<proteinExistence type="inferred from homology"/>
<feature type="binding site" evidence="11">
    <location>
        <position position="112"/>
    </location>
    <ligand>
        <name>K(+)</name>
        <dbReference type="ChEBI" id="CHEBI:29103"/>
    </ligand>
</feature>
<evidence type="ECO:0000256" key="12">
    <source>
        <dbReference type="SAM" id="Phobius"/>
    </source>
</evidence>
<keyword evidence="14" id="KW-1185">Reference proteome</keyword>
<feature type="transmembrane region" description="Helical" evidence="12">
    <location>
        <begin position="392"/>
        <end position="414"/>
    </location>
</feature>
<organism evidence="13 14">
    <name type="scientific">Ferruginivarius sediminum</name>
    <dbReference type="NCBI Taxonomy" id="2661937"/>
    <lineage>
        <taxon>Bacteria</taxon>
        <taxon>Pseudomonadati</taxon>
        <taxon>Pseudomonadota</taxon>
        <taxon>Alphaproteobacteria</taxon>
        <taxon>Rhodospirillales</taxon>
        <taxon>Rhodospirillaceae</taxon>
        <taxon>Ferruginivarius</taxon>
    </lineage>
</organism>
<evidence type="ECO:0000256" key="6">
    <source>
        <dbReference type="ARBA" id="ARBA00022958"/>
    </source>
</evidence>
<feature type="transmembrane region" description="Helical" evidence="12">
    <location>
        <begin position="133"/>
        <end position="157"/>
    </location>
</feature>
<dbReference type="InterPro" id="IPR003445">
    <property type="entry name" value="Cat_transpt"/>
</dbReference>
<keyword evidence="8 10" id="KW-0406">Ion transport</keyword>
<evidence type="ECO:0000313" key="14">
    <source>
        <dbReference type="Proteomes" id="UP000253941"/>
    </source>
</evidence>
<sequence length="482" mass="51483">MIDLRPVLFVIGVLLSVLAVAMIVPALVDIVLGHIDWQVFLASAAVTLFVGVSLILSTRTGWGGFNLRQAFLMTTFAWATIALFGALPFAFSELQLDFTDAFFEAMSGVTTTGATVIVGLDNAPPGILLWRAALQWLGGIGIIVMAISILPILQVGGMQLFRVEAFEADKVLPRAAQVAAGITGIYVALTTLGAIVYWMLGMTGFDAISHAMTSIATGGYSTHDASFGFWHETPAIHWATSVVMVAGSVPFVLYLRAVRGDILSLLRDSQVQWMLSILAGATLIVAAYLVAREVLTPEAALRHGTFNVISVMTGTGYASTDFGAWGGFAVVLMLILMFIGGCAGSTTCGIKIFRFQIVYAEARVQLRRLMQPNGVFIPYYNHRPIPDKVAQAVMGFFFVYTLSWAVLALGLGLMGLDFITAISGAATAISNVGPGLGPVIGPSGTFTSLPAEAKWLLSFGMLLGRLELFTVLVMFSPAFWRG</sequence>
<reference evidence="13 14" key="1">
    <citation type="submission" date="2018-07" db="EMBL/GenBank/DDBJ databases">
        <title>Venubactetium sediminum gen. nov., sp. nov., isolated from a marine solar saltern.</title>
        <authorList>
            <person name="Wang S."/>
        </authorList>
    </citation>
    <scope>NUCLEOTIDE SEQUENCE [LARGE SCALE GENOMIC DNA]</scope>
    <source>
        <strain evidence="13 14">WD2A32</strain>
    </source>
</reference>
<feature type="transmembrane region" description="Helical" evidence="12">
    <location>
        <begin position="7"/>
        <end position="28"/>
    </location>
</feature>
<feature type="binding site" evidence="11">
    <location>
        <position position="218"/>
    </location>
    <ligand>
        <name>K(+)</name>
        <dbReference type="ChEBI" id="CHEBI:29103"/>
    </ligand>
</feature>
<dbReference type="GO" id="GO:0005886">
    <property type="term" value="C:plasma membrane"/>
    <property type="evidence" value="ECO:0007669"/>
    <property type="project" value="UniProtKB-SubCell"/>
</dbReference>
<dbReference type="RefSeq" id="WP_114582281.1">
    <property type="nucleotide sequence ID" value="NZ_QPMH01000009.1"/>
</dbReference>
<keyword evidence="9 10" id="KW-0472">Membrane</keyword>
<evidence type="ECO:0000256" key="1">
    <source>
        <dbReference type="ARBA" id="ARBA00004651"/>
    </source>
</evidence>
<dbReference type="Proteomes" id="UP000253941">
    <property type="component" value="Unassembled WGS sequence"/>
</dbReference>
<dbReference type="Pfam" id="PF02386">
    <property type="entry name" value="TrkH"/>
    <property type="match status" value="1"/>
</dbReference>
<protein>
    <recommendedName>
        <fullName evidence="10">Trk system potassium uptake protein</fullName>
    </recommendedName>
</protein>
<keyword evidence="2 10" id="KW-0813">Transport</keyword>
<evidence type="ECO:0000256" key="11">
    <source>
        <dbReference type="PIRSR" id="PIRSR006247-1"/>
    </source>
</evidence>
<evidence type="ECO:0000313" key="13">
    <source>
        <dbReference type="EMBL" id="RDD61739.1"/>
    </source>
</evidence>
<feature type="transmembrane region" description="Helical" evidence="12">
    <location>
        <begin position="178"/>
        <end position="200"/>
    </location>
</feature>